<name>A0AA36I1B9_9DINO</name>
<proteinExistence type="predicted"/>
<keyword evidence="2" id="KW-1185">Reference proteome</keyword>
<gene>
    <name evidence="1" type="ORF">EVOR1521_LOCUS7309</name>
</gene>
<organism evidence="1 2">
    <name type="scientific">Effrenium voratum</name>
    <dbReference type="NCBI Taxonomy" id="2562239"/>
    <lineage>
        <taxon>Eukaryota</taxon>
        <taxon>Sar</taxon>
        <taxon>Alveolata</taxon>
        <taxon>Dinophyceae</taxon>
        <taxon>Suessiales</taxon>
        <taxon>Symbiodiniaceae</taxon>
        <taxon>Effrenium</taxon>
    </lineage>
</organism>
<comment type="caution">
    <text evidence="1">The sequence shown here is derived from an EMBL/GenBank/DDBJ whole genome shotgun (WGS) entry which is preliminary data.</text>
</comment>
<accession>A0AA36I1B9</accession>
<evidence type="ECO:0000313" key="1">
    <source>
        <dbReference type="EMBL" id="CAJ1378921.1"/>
    </source>
</evidence>
<dbReference type="EMBL" id="CAUJNA010000580">
    <property type="protein sequence ID" value="CAJ1378921.1"/>
    <property type="molecule type" value="Genomic_DNA"/>
</dbReference>
<evidence type="ECO:0000313" key="2">
    <source>
        <dbReference type="Proteomes" id="UP001178507"/>
    </source>
</evidence>
<dbReference type="Proteomes" id="UP001178507">
    <property type="component" value="Unassembled WGS sequence"/>
</dbReference>
<dbReference type="AlphaFoldDB" id="A0AA36I1B9"/>
<protein>
    <submittedName>
        <fullName evidence="1">Uncharacterized protein</fullName>
    </submittedName>
</protein>
<sequence length="192" mass="21530">MMRWPESGGVVADAGSRLAWERLLGEAFLGSEADGMPDASSLEGASWTFEFRSYTNEEELGAMMSAQLGLQWLLFRAVGRTSLKVEQGGQAELEDTFMLFGFLPAKIRWCGRLIKKDPEFRWETSEAVVAGLWVIDRPAPAERLRKDPWKIQAVLEPLVDGKKRRLAVLERVGHGRLAFLEDTPTHNTPKNA</sequence>
<reference evidence="1" key="1">
    <citation type="submission" date="2023-08" db="EMBL/GenBank/DDBJ databases">
        <authorList>
            <person name="Chen Y."/>
            <person name="Shah S."/>
            <person name="Dougan E. K."/>
            <person name="Thang M."/>
            <person name="Chan C."/>
        </authorList>
    </citation>
    <scope>NUCLEOTIDE SEQUENCE</scope>
</reference>